<reference evidence="1 2" key="1">
    <citation type="submission" date="2018-03" db="EMBL/GenBank/DDBJ databases">
        <title>The ancient ancestry and fast evolution of plastids.</title>
        <authorList>
            <person name="Moore K.R."/>
            <person name="Magnabosco C."/>
            <person name="Momper L."/>
            <person name="Gold D.A."/>
            <person name="Bosak T."/>
            <person name="Fournier G.P."/>
        </authorList>
    </citation>
    <scope>NUCLEOTIDE SEQUENCE [LARGE SCALE GENOMIC DNA]</scope>
    <source>
        <strain evidence="1 2">CCALA 037</strain>
    </source>
</reference>
<accession>A0A2T1F5A2</accession>
<proteinExistence type="predicted"/>
<sequence length="106" mass="11686">FQDVTTSSSSLIQNLIRRQICVPNESNRGFVIDKNFEASKNCYLMGPLVAGNIDGNFRVWHAESCQRIIGFSQNLAAALLRSEQLEVPSVTLAPEPESANVFMNVA</sequence>
<evidence type="ECO:0000313" key="1">
    <source>
        <dbReference type="EMBL" id="PSB40183.1"/>
    </source>
</evidence>
<protein>
    <submittedName>
        <fullName evidence="1">Uncharacterized protein</fullName>
    </submittedName>
</protein>
<dbReference type="AlphaFoldDB" id="A0A2T1F5A2"/>
<organism evidence="1 2">
    <name type="scientific">Chamaesiphon polymorphus CCALA 037</name>
    <dbReference type="NCBI Taxonomy" id="2107692"/>
    <lineage>
        <taxon>Bacteria</taxon>
        <taxon>Bacillati</taxon>
        <taxon>Cyanobacteriota</taxon>
        <taxon>Cyanophyceae</taxon>
        <taxon>Gomontiellales</taxon>
        <taxon>Chamaesiphonaceae</taxon>
        <taxon>Chamaesiphon</taxon>
    </lineage>
</organism>
<keyword evidence="2" id="KW-1185">Reference proteome</keyword>
<gene>
    <name evidence="1" type="ORF">C7B77_28685</name>
</gene>
<comment type="caution">
    <text evidence="1">The sequence shown here is derived from an EMBL/GenBank/DDBJ whole genome shotgun (WGS) entry which is preliminary data.</text>
</comment>
<dbReference type="Proteomes" id="UP000238937">
    <property type="component" value="Unassembled WGS sequence"/>
</dbReference>
<evidence type="ECO:0000313" key="2">
    <source>
        <dbReference type="Proteomes" id="UP000238937"/>
    </source>
</evidence>
<feature type="non-terminal residue" evidence="1">
    <location>
        <position position="1"/>
    </location>
</feature>
<name>A0A2T1F5A2_9CYAN</name>
<dbReference type="EMBL" id="PVWO01000724">
    <property type="protein sequence ID" value="PSB40183.1"/>
    <property type="molecule type" value="Genomic_DNA"/>
</dbReference>